<accession>A0A1Y5HTR9</accession>
<sequence length="427" mass="47438" precursor="true">MKLLIKFVFLSLLALQARAELVIEITQGKQSAIPLAVVPFEWKGLKALPENVAQIVANDLGRSGYFNSLPKSEMLSLPNTEEEIFYRDWELLKQDYLVIGNIQDDKRGGYVINFKLVDVNTKTILMNQKLTGGASALRDIAHFMSDRIFAALTGVPGAFSTKLVYVTTNRERTQFNLSYADADGAREQNIFSSKQPIISPSWSADGKKIAYASFESGRSEIFIQEIATGKREKIASFKGSNSAPAFSPDGKKMAMVLSRNGNPDVYVMDLATRQLDRITKHYGIDTEPQWMPDGKSLIFTSSRIGKPQIYQVSLADRKPKRITFEGNYNARARVTPDGRKMVMVHRNGDRFHIATQNLKTGVLQILTTETQLDESPSVAPNGSMVVYAASVGDRSILAAVSLDGEVKFRLPSKYGDVREPAWSPLLK</sequence>
<evidence type="ECO:0000256" key="2">
    <source>
        <dbReference type="ARBA" id="ARBA00009820"/>
    </source>
</evidence>
<comment type="similarity">
    <text evidence="2 5">Belongs to the TolB family.</text>
</comment>
<keyword evidence="3 5" id="KW-0732">Signal</keyword>
<dbReference type="SUPFAM" id="SSF69304">
    <property type="entry name" value="Tricorn protease N-terminal domain"/>
    <property type="match status" value="1"/>
</dbReference>
<evidence type="ECO:0000256" key="4">
    <source>
        <dbReference type="ARBA" id="ARBA00022764"/>
    </source>
</evidence>
<dbReference type="HAMAP" id="MF_00671">
    <property type="entry name" value="TolB"/>
    <property type="match status" value="1"/>
</dbReference>
<dbReference type="GO" id="GO:0051301">
    <property type="term" value="P:cell division"/>
    <property type="evidence" value="ECO:0007669"/>
    <property type="project" value="UniProtKB-UniRule"/>
</dbReference>
<name>A0A1Y5HTR9_OLEAN</name>
<organism evidence="7 8">
    <name type="scientific">Oleispira antarctica</name>
    <dbReference type="NCBI Taxonomy" id="188908"/>
    <lineage>
        <taxon>Bacteria</taxon>
        <taxon>Pseudomonadati</taxon>
        <taxon>Pseudomonadota</taxon>
        <taxon>Gammaproteobacteria</taxon>
        <taxon>Oceanospirillales</taxon>
        <taxon>Oceanospirillaceae</taxon>
        <taxon>Oleispira</taxon>
    </lineage>
</organism>
<dbReference type="PANTHER" id="PTHR36842:SF1">
    <property type="entry name" value="PROTEIN TOLB"/>
    <property type="match status" value="1"/>
</dbReference>
<dbReference type="PANTHER" id="PTHR36842">
    <property type="entry name" value="PROTEIN TOLB HOMOLOG"/>
    <property type="match status" value="1"/>
</dbReference>
<dbReference type="Pfam" id="PF07676">
    <property type="entry name" value="PD40"/>
    <property type="match status" value="4"/>
</dbReference>
<gene>
    <name evidence="5" type="primary">tolB</name>
    <name evidence="7" type="ORF">A9R00_04810</name>
</gene>
<proteinExistence type="inferred from homology"/>
<comment type="caution">
    <text evidence="7">The sequence shown here is derived from an EMBL/GenBank/DDBJ whole genome shotgun (WGS) entry which is preliminary data.</text>
</comment>
<keyword evidence="5" id="KW-0131">Cell cycle</keyword>
<evidence type="ECO:0000256" key="5">
    <source>
        <dbReference type="HAMAP-Rule" id="MF_00671"/>
    </source>
</evidence>
<dbReference type="Proteomes" id="UP000227088">
    <property type="component" value="Unassembled WGS sequence"/>
</dbReference>
<keyword evidence="5" id="KW-0132">Cell division</keyword>
<dbReference type="GO" id="GO:0042597">
    <property type="term" value="C:periplasmic space"/>
    <property type="evidence" value="ECO:0007669"/>
    <property type="project" value="UniProtKB-SubCell"/>
</dbReference>
<comment type="subunit">
    <text evidence="5">The Tol-Pal system is composed of five core proteins: the inner membrane proteins TolA, TolQ and TolR, the periplasmic protein TolB and the outer membrane protein Pal. They form a network linking the inner and outer membranes and the peptidoglycan layer.</text>
</comment>
<dbReference type="EMBL" id="MABE01000279">
    <property type="protein sequence ID" value="OUS40669.1"/>
    <property type="molecule type" value="Genomic_DNA"/>
</dbReference>
<evidence type="ECO:0000313" key="8">
    <source>
        <dbReference type="Proteomes" id="UP000227088"/>
    </source>
</evidence>
<dbReference type="GO" id="GO:0017038">
    <property type="term" value="P:protein import"/>
    <property type="evidence" value="ECO:0007669"/>
    <property type="project" value="InterPro"/>
</dbReference>
<dbReference type="Gene3D" id="2.120.10.30">
    <property type="entry name" value="TolB, C-terminal domain"/>
    <property type="match status" value="1"/>
</dbReference>
<dbReference type="InterPro" id="IPR011659">
    <property type="entry name" value="WD40"/>
</dbReference>
<dbReference type="Gene3D" id="3.40.50.10070">
    <property type="entry name" value="TolB, N-terminal domain"/>
    <property type="match status" value="1"/>
</dbReference>
<dbReference type="SUPFAM" id="SSF52964">
    <property type="entry name" value="TolB, N-terminal domain"/>
    <property type="match status" value="1"/>
</dbReference>
<dbReference type="Pfam" id="PF04052">
    <property type="entry name" value="TolB_N"/>
    <property type="match status" value="1"/>
</dbReference>
<reference evidence="8" key="1">
    <citation type="journal article" date="2017" name="Proc. Natl. Acad. Sci. U.S.A.">
        <title>Simulation of Deepwater Horizon oil plume reveals substrate specialization within a complex community of hydrocarbon degraders.</title>
        <authorList>
            <person name="Hu P."/>
            <person name="Dubinsky E.A."/>
            <person name="Probst A.J."/>
            <person name="Wang J."/>
            <person name="Sieber C.M.K."/>
            <person name="Tom L.M."/>
            <person name="Gardinali P."/>
            <person name="Banfield J.F."/>
            <person name="Atlas R.M."/>
            <person name="Andersen G.L."/>
        </authorList>
    </citation>
    <scope>NUCLEOTIDE SEQUENCE [LARGE SCALE GENOMIC DNA]</scope>
</reference>
<dbReference type="AlphaFoldDB" id="A0A1Y5HTR9"/>
<comment type="subcellular location">
    <subcellularLocation>
        <location evidence="1 5">Periplasm</location>
    </subcellularLocation>
</comment>
<feature type="signal peptide" evidence="5">
    <location>
        <begin position="1"/>
        <end position="19"/>
    </location>
</feature>
<dbReference type="InterPro" id="IPR014167">
    <property type="entry name" value="Tol-Pal_TolB"/>
</dbReference>
<dbReference type="NCBIfam" id="TIGR02800">
    <property type="entry name" value="propeller_TolB"/>
    <property type="match status" value="1"/>
</dbReference>
<protein>
    <recommendedName>
        <fullName evidence="5">Tol-Pal system protein TolB</fullName>
    </recommendedName>
</protein>
<evidence type="ECO:0000259" key="6">
    <source>
        <dbReference type="Pfam" id="PF04052"/>
    </source>
</evidence>
<dbReference type="InterPro" id="IPR007195">
    <property type="entry name" value="TolB_N"/>
</dbReference>
<keyword evidence="4 5" id="KW-0574">Periplasm</keyword>
<comment type="function">
    <text evidence="5">Part of the Tol-Pal system, which plays a role in outer membrane invagination during cell division and is important for maintaining outer membrane integrity.</text>
</comment>
<feature type="chain" id="PRO_5013410526" description="Tol-Pal system protein TolB" evidence="5">
    <location>
        <begin position="20"/>
        <end position="427"/>
    </location>
</feature>
<dbReference type="InterPro" id="IPR011042">
    <property type="entry name" value="6-blade_b-propeller_TolB-like"/>
</dbReference>
<evidence type="ECO:0000256" key="1">
    <source>
        <dbReference type="ARBA" id="ARBA00004418"/>
    </source>
</evidence>
<evidence type="ECO:0000256" key="3">
    <source>
        <dbReference type="ARBA" id="ARBA00022729"/>
    </source>
</evidence>
<feature type="domain" description="TolB N-terminal" evidence="6">
    <location>
        <begin position="21"/>
        <end position="123"/>
    </location>
</feature>
<evidence type="ECO:0000313" key="7">
    <source>
        <dbReference type="EMBL" id="OUS40669.1"/>
    </source>
</evidence>